<comment type="caution">
    <text evidence="2">The sequence shown here is derived from an EMBL/GenBank/DDBJ whole genome shotgun (WGS) entry which is preliminary data.</text>
</comment>
<sequence>MYKSELPQELNDRLTLLLENDSLAMMRHMLEYYNRGLFIETGVGDQVRLKNNAMKVSEELDLQFEKTDGSTKLLKALTIS</sequence>
<dbReference type="Pfam" id="PF07796">
    <property type="entry name" value="DUF1638"/>
    <property type="match status" value="1"/>
</dbReference>
<protein>
    <submittedName>
        <fullName evidence="2">DUF1638 domain-containing protein</fullName>
    </submittedName>
</protein>
<dbReference type="InterPro" id="IPR012437">
    <property type="entry name" value="DUF1638"/>
</dbReference>
<feature type="domain" description="DUF1638" evidence="1">
    <location>
        <begin position="19"/>
        <end position="77"/>
    </location>
</feature>
<dbReference type="EMBL" id="JAQQAL010000011">
    <property type="protein sequence ID" value="MDC7226016.1"/>
    <property type="molecule type" value="Genomic_DNA"/>
</dbReference>
<proteinExistence type="predicted"/>
<organism evidence="2 3">
    <name type="scientific">Candidatus Thalassospirochaeta sargassi</name>
    <dbReference type="NCBI Taxonomy" id="3119039"/>
    <lineage>
        <taxon>Bacteria</taxon>
        <taxon>Pseudomonadati</taxon>
        <taxon>Spirochaetota</taxon>
        <taxon>Spirochaetia</taxon>
        <taxon>Spirochaetales</taxon>
        <taxon>Spirochaetaceae</taxon>
        <taxon>Candidatus Thalassospirochaeta</taxon>
    </lineage>
</organism>
<gene>
    <name evidence="2" type="ORF">PQJ61_04545</name>
</gene>
<name>A0AAJ1IER3_9SPIO</name>
<evidence type="ECO:0000259" key="1">
    <source>
        <dbReference type="Pfam" id="PF07796"/>
    </source>
</evidence>
<dbReference type="Proteomes" id="UP001221217">
    <property type="component" value="Unassembled WGS sequence"/>
</dbReference>
<dbReference type="AlphaFoldDB" id="A0AAJ1IER3"/>
<reference evidence="2 3" key="1">
    <citation type="submission" date="2022-12" db="EMBL/GenBank/DDBJ databases">
        <title>Metagenome assembled genome from gulf of manar.</title>
        <authorList>
            <person name="Kohli P."/>
            <person name="Pk S."/>
            <person name="Venkata Ramana C."/>
            <person name="Sasikala C."/>
        </authorList>
    </citation>
    <scope>NUCLEOTIDE SEQUENCE [LARGE SCALE GENOMIC DNA]</scope>
    <source>
        <strain evidence="2">JB008</strain>
    </source>
</reference>
<evidence type="ECO:0000313" key="3">
    <source>
        <dbReference type="Proteomes" id="UP001221217"/>
    </source>
</evidence>
<evidence type="ECO:0000313" key="2">
    <source>
        <dbReference type="EMBL" id="MDC7226016.1"/>
    </source>
</evidence>
<accession>A0AAJ1IER3</accession>